<gene>
    <name evidence="1" type="ordered locus">Mlg_2182</name>
</gene>
<dbReference type="HOGENOM" id="CLU_122278_0_0_6"/>
<dbReference type="KEGG" id="aeh:Mlg_2182"/>
<organism evidence="1 2">
    <name type="scientific">Alkalilimnicola ehrlichii (strain ATCC BAA-1101 / DSM 17681 / MLHE-1)</name>
    <dbReference type="NCBI Taxonomy" id="187272"/>
    <lineage>
        <taxon>Bacteria</taxon>
        <taxon>Pseudomonadati</taxon>
        <taxon>Pseudomonadota</taxon>
        <taxon>Gammaproteobacteria</taxon>
        <taxon>Chromatiales</taxon>
        <taxon>Ectothiorhodospiraceae</taxon>
        <taxon>Alkalilimnicola</taxon>
    </lineage>
</organism>
<accession>Q0A6L3</accession>
<proteinExistence type="predicted"/>
<keyword evidence="2" id="KW-1185">Reference proteome</keyword>
<evidence type="ECO:0000313" key="2">
    <source>
        <dbReference type="Proteomes" id="UP000001962"/>
    </source>
</evidence>
<evidence type="ECO:0008006" key="3">
    <source>
        <dbReference type="Google" id="ProtNLM"/>
    </source>
</evidence>
<dbReference type="InterPro" id="IPR022254">
    <property type="entry name" value="DUF3775"/>
</dbReference>
<sequence>MPHREWVRPSAAKEAAMLNVNPDLVCNLIQRIREFQAQEDVVIPDDGPTSYSEDWAMQVLAGHADDLTYQECVETIADLEPDQQMELVALMWLGRGDFEADDWSGARAAAQQGWTPRTGEYLLSTPLAPDYLEEGLEALGYDCHQ</sequence>
<reference evidence="2" key="1">
    <citation type="submission" date="2006-08" db="EMBL/GenBank/DDBJ databases">
        <title>Complete sequence of Alkalilimnicola ehrilichei MLHE-1.</title>
        <authorList>
            <person name="Copeland A."/>
            <person name="Lucas S."/>
            <person name="Lapidus A."/>
            <person name="Barry K."/>
            <person name="Detter J.C."/>
            <person name="Glavina del Rio T."/>
            <person name="Hammon N."/>
            <person name="Israni S."/>
            <person name="Dalin E."/>
            <person name="Tice H."/>
            <person name="Pitluck S."/>
            <person name="Sims D."/>
            <person name="Brettin T."/>
            <person name="Bruce D."/>
            <person name="Han C."/>
            <person name="Tapia R."/>
            <person name="Gilna P."/>
            <person name="Schmutz J."/>
            <person name="Larimer F."/>
            <person name="Land M."/>
            <person name="Hauser L."/>
            <person name="Kyrpides N."/>
            <person name="Mikhailova N."/>
            <person name="Oremland R.S."/>
            <person name="Hoeft S.E."/>
            <person name="Switzer-Blum J."/>
            <person name="Kulp T."/>
            <person name="King G."/>
            <person name="Tabita R."/>
            <person name="Witte B."/>
            <person name="Santini J.M."/>
            <person name="Basu P."/>
            <person name="Hollibaugh J.T."/>
            <person name="Xie G."/>
            <person name="Stolz J.F."/>
            <person name="Richardson P."/>
        </authorList>
    </citation>
    <scope>NUCLEOTIDE SEQUENCE [LARGE SCALE GENOMIC DNA]</scope>
    <source>
        <strain evidence="2">ATCC BAA-1101 / DSM 17681 / MLHE-1</strain>
    </source>
</reference>
<dbReference type="Proteomes" id="UP000001962">
    <property type="component" value="Chromosome"/>
</dbReference>
<dbReference type="AlphaFoldDB" id="Q0A6L3"/>
<dbReference type="eggNOG" id="ENOG5032ZE4">
    <property type="taxonomic scope" value="Bacteria"/>
</dbReference>
<dbReference type="EMBL" id="CP000453">
    <property type="protein sequence ID" value="ABI57524.1"/>
    <property type="molecule type" value="Genomic_DNA"/>
</dbReference>
<name>Q0A6L3_ALKEH</name>
<evidence type="ECO:0000313" key="1">
    <source>
        <dbReference type="EMBL" id="ABI57524.1"/>
    </source>
</evidence>
<protein>
    <recommendedName>
        <fullName evidence="3">DUF3775 domain-containing protein</fullName>
    </recommendedName>
</protein>
<dbReference type="Pfam" id="PF12616">
    <property type="entry name" value="DUF3775"/>
    <property type="match status" value="1"/>
</dbReference>